<evidence type="ECO:0000313" key="2">
    <source>
        <dbReference type="EMBL" id="TGZ79080.1"/>
    </source>
</evidence>
<sequence>MRLKPLHSLTCTSIRRKSFSFSKPPLPASSPLSSPVPPPPSLQPQQCPITTHRPHERASLIPPPLRLSASPPHSPHSILPQPLCPSSAAPRDPMLTVRSLVYKLPWNTPAHSTNMMRKL</sequence>
<protein>
    <submittedName>
        <fullName evidence="2">Uncharacterized protein</fullName>
    </submittedName>
</protein>
<feature type="region of interest" description="Disordered" evidence="1">
    <location>
        <begin position="19"/>
        <end position="90"/>
    </location>
</feature>
<evidence type="ECO:0000256" key="1">
    <source>
        <dbReference type="SAM" id="MobiDB-lite"/>
    </source>
</evidence>
<dbReference type="InParanoid" id="A0A4S2MPI4"/>
<evidence type="ECO:0000313" key="3">
    <source>
        <dbReference type="Proteomes" id="UP000298138"/>
    </source>
</evidence>
<reference evidence="2 3" key="1">
    <citation type="submission" date="2019-04" db="EMBL/GenBank/DDBJ databases">
        <title>Comparative genomics and transcriptomics to analyze fruiting body development in filamentous ascomycetes.</title>
        <authorList>
            <consortium name="DOE Joint Genome Institute"/>
            <person name="Lutkenhaus R."/>
            <person name="Traeger S."/>
            <person name="Breuer J."/>
            <person name="Kuo A."/>
            <person name="Lipzen A."/>
            <person name="Pangilinan J."/>
            <person name="Dilworth D."/>
            <person name="Sandor L."/>
            <person name="Poggeler S."/>
            <person name="Barry K."/>
            <person name="Grigoriev I.V."/>
            <person name="Nowrousian M."/>
        </authorList>
    </citation>
    <scope>NUCLEOTIDE SEQUENCE [LARGE SCALE GENOMIC DNA]</scope>
    <source>
        <strain evidence="2 3">CBS 389.68</strain>
    </source>
</reference>
<gene>
    <name evidence="2" type="ORF">EX30DRAFT_123185</name>
</gene>
<feature type="compositionally biased region" description="Pro residues" evidence="1">
    <location>
        <begin position="24"/>
        <end position="42"/>
    </location>
</feature>
<dbReference type="AlphaFoldDB" id="A0A4S2MPI4"/>
<organism evidence="2 3">
    <name type="scientific">Ascodesmis nigricans</name>
    <dbReference type="NCBI Taxonomy" id="341454"/>
    <lineage>
        <taxon>Eukaryota</taxon>
        <taxon>Fungi</taxon>
        <taxon>Dikarya</taxon>
        <taxon>Ascomycota</taxon>
        <taxon>Pezizomycotina</taxon>
        <taxon>Pezizomycetes</taxon>
        <taxon>Pezizales</taxon>
        <taxon>Ascodesmidaceae</taxon>
        <taxon>Ascodesmis</taxon>
    </lineage>
</organism>
<name>A0A4S2MPI4_9PEZI</name>
<dbReference type="Proteomes" id="UP000298138">
    <property type="component" value="Unassembled WGS sequence"/>
</dbReference>
<proteinExistence type="predicted"/>
<dbReference type="EMBL" id="ML220135">
    <property type="protein sequence ID" value="TGZ79080.1"/>
    <property type="molecule type" value="Genomic_DNA"/>
</dbReference>
<keyword evidence="3" id="KW-1185">Reference proteome</keyword>
<accession>A0A4S2MPI4</accession>